<dbReference type="EMBL" id="SNWP01000010">
    <property type="protein sequence ID" value="TDO28630.1"/>
    <property type="molecule type" value="Genomic_DNA"/>
</dbReference>
<comment type="function">
    <text evidence="9">Catalyzes the phospholipid dependent N-acylation of the N-terminal cysteine of apolipoprotein, the last step in lipoprotein maturation.</text>
</comment>
<evidence type="ECO:0000256" key="8">
    <source>
        <dbReference type="ARBA" id="ARBA00023315"/>
    </source>
</evidence>
<comment type="caution">
    <text evidence="11">The sequence shown here is derived from an EMBL/GenBank/DDBJ whole genome shotgun (WGS) entry which is preliminary data.</text>
</comment>
<sequence length="519" mass="58399">MKKSLFFLSTLSGLLLFAAWPTSPLMPFIFIAWLPLLIVADQVKTAPRFFGLAFWALLIWNSGTTWWMWNSTDIGTIAAIMFNSMLMTFPWWGYFHLKKKGKKIGYTSLIAFWMCFEYIHHNWQLSWPWLTLGNVFASYPDTIQWYEYTGVQGGTLWVLLVNILLYECWLSYQQKSFSKKKGIAVILLLLLPVSVSYLIKPSLTKEAVQDNIVIVQPNIDPYGKFNAGSGAEQIQLLLNLSKQAIDSHTKMIIWPETAMSIADWQNNISNNLYYQPVFAFSREHPAIHIVSGIETFKNYGREKATATAREAGDGSYYDAFNAAVHIRNGEALGFYNKSKLVPGVESLPTFLNFMAPVFEQFGGTTGGYGRSESAEVFSTGANSYVAAPIICYESVYGEYVGEYVKKGANILTIMTNDGWWGNTPGHKQHLAYAGLRAIETRKWVARSANTGISAVIDPTGAVRSSEPWNKMSTIKYAIPVINGTSFYVSMGDYLYKLASLLSMLLILLKIKDRFIKSKA</sequence>
<dbReference type="InterPro" id="IPR003010">
    <property type="entry name" value="C-N_Hydrolase"/>
</dbReference>
<feature type="domain" description="CN hydrolase" evidence="10">
    <location>
        <begin position="215"/>
        <end position="480"/>
    </location>
</feature>
<dbReference type="OrthoDB" id="9804277at2"/>
<feature type="transmembrane region" description="Helical" evidence="9">
    <location>
        <begin position="74"/>
        <end position="92"/>
    </location>
</feature>
<evidence type="ECO:0000256" key="7">
    <source>
        <dbReference type="ARBA" id="ARBA00023136"/>
    </source>
</evidence>
<evidence type="ECO:0000256" key="2">
    <source>
        <dbReference type="ARBA" id="ARBA00010065"/>
    </source>
</evidence>
<dbReference type="CDD" id="cd07571">
    <property type="entry name" value="ALP_N-acyl_transferase"/>
    <property type="match status" value="1"/>
</dbReference>
<feature type="transmembrane region" description="Helical" evidence="9">
    <location>
        <begin position="104"/>
        <end position="121"/>
    </location>
</feature>
<keyword evidence="11" id="KW-0449">Lipoprotein</keyword>
<dbReference type="Proteomes" id="UP000295741">
    <property type="component" value="Unassembled WGS sequence"/>
</dbReference>
<dbReference type="NCBIfam" id="TIGR00546">
    <property type="entry name" value="lnt"/>
    <property type="match status" value="1"/>
</dbReference>
<dbReference type="Gene3D" id="3.60.110.10">
    <property type="entry name" value="Carbon-nitrogen hydrolase"/>
    <property type="match status" value="1"/>
</dbReference>
<dbReference type="HAMAP" id="MF_01148">
    <property type="entry name" value="Lnt"/>
    <property type="match status" value="1"/>
</dbReference>
<evidence type="ECO:0000256" key="5">
    <source>
        <dbReference type="ARBA" id="ARBA00022692"/>
    </source>
</evidence>
<evidence type="ECO:0000256" key="3">
    <source>
        <dbReference type="ARBA" id="ARBA00022475"/>
    </source>
</evidence>
<gene>
    <name evidence="9" type="primary">lnt</name>
    <name evidence="11" type="ORF">BC659_0708</name>
</gene>
<evidence type="ECO:0000256" key="4">
    <source>
        <dbReference type="ARBA" id="ARBA00022679"/>
    </source>
</evidence>
<dbReference type="PROSITE" id="PS50263">
    <property type="entry name" value="CN_HYDROLASE"/>
    <property type="match status" value="1"/>
</dbReference>
<dbReference type="UniPathway" id="UPA00666"/>
<keyword evidence="4 9" id="KW-0808">Transferase</keyword>
<name>A0A4R6J0C5_9BACT</name>
<dbReference type="GO" id="GO:0016410">
    <property type="term" value="F:N-acyltransferase activity"/>
    <property type="evidence" value="ECO:0007669"/>
    <property type="project" value="UniProtKB-UniRule"/>
</dbReference>
<dbReference type="InterPro" id="IPR045378">
    <property type="entry name" value="LNT_N"/>
</dbReference>
<dbReference type="InterPro" id="IPR036526">
    <property type="entry name" value="C-N_Hydrolase_sf"/>
</dbReference>
<dbReference type="AlphaFoldDB" id="A0A4R6J0C5"/>
<protein>
    <recommendedName>
        <fullName evidence="9">Apolipoprotein N-acyltransferase</fullName>
        <shortName evidence="9">ALP N-acyltransferase</shortName>
        <ecNumber evidence="9">2.3.1.269</ecNumber>
    </recommendedName>
</protein>
<reference evidence="11 12" key="1">
    <citation type="submission" date="2019-03" db="EMBL/GenBank/DDBJ databases">
        <title>Genomic Encyclopedia of Archaeal and Bacterial Type Strains, Phase II (KMG-II): from individual species to whole genera.</title>
        <authorList>
            <person name="Goeker M."/>
        </authorList>
    </citation>
    <scope>NUCLEOTIDE SEQUENCE [LARGE SCALE GENOMIC DNA]</scope>
    <source>
        <strain evidence="11 12">DSM 28323</strain>
    </source>
</reference>
<dbReference type="Pfam" id="PF20154">
    <property type="entry name" value="LNT_N"/>
    <property type="match status" value="1"/>
</dbReference>
<comment type="similarity">
    <text evidence="2 9">Belongs to the CN hydrolase family. Apolipoprotein N-acyltransferase subfamily.</text>
</comment>
<dbReference type="RefSeq" id="WP_133473263.1">
    <property type="nucleotide sequence ID" value="NZ_SNWP01000010.1"/>
</dbReference>
<feature type="transmembrane region" description="Helical" evidence="9">
    <location>
        <begin position="182"/>
        <end position="199"/>
    </location>
</feature>
<organism evidence="11 12">
    <name type="scientific">Sediminibacterium goheungense</name>
    <dbReference type="NCBI Taxonomy" id="1086393"/>
    <lineage>
        <taxon>Bacteria</taxon>
        <taxon>Pseudomonadati</taxon>
        <taxon>Bacteroidota</taxon>
        <taxon>Chitinophagia</taxon>
        <taxon>Chitinophagales</taxon>
        <taxon>Chitinophagaceae</taxon>
        <taxon>Sediminibacterium</taxon>
    </lineage>
</organism>
<dbReference type="GO" id="GO:0042158">
    <property type="term" value="P:lipoprotein biosynthetic process"/>
    <property type="evidence" value="ECO:0007669"/>
    <property type="project" value="UniProtKB-UniRule"/>
</dbReference>
<proteinExistence type="inferred from homology"/>
<comment type="subcellular location">
    <subcellularLocation>
        <location evidence="1 9">Cell membrane</location>
        <topology evidence="1 9">Multi-pass membrane protein</topology>
    </subcellularLocation>
</comment>
<dbReference type="Pfam" id="PF00795">
    <property type="entry name" value="CN_hydrolase"/>
    <property type="match status" value="1"/>
</dbReference>
<keyword evidence="5 9" id="KW-0812">Transmembrane</keyword>
<evidence type="ECO:0000256" key="1">
    <source>
        <dbReference type="ARBA" id="ARBA00004651"/>
    </source>
</evidence>
<evidence type="ECO:0000313" key="11">
    <source>
        <dbReference type="EMBL" id="TDO28630.1"/>
    </source>
</evidence>
<comment type="catalytic activity">
    <reaction evidence="9">
        <text>N-terminal S-1,2-diacyl-sn-glyceryl-L-cysteinyl-[lipoprotein] + a glycerophospholipid = N-acyl-S-1,2-diacyl-sn-glyceryl-L-cysteinyl-[lipoprotein] + a 2-acyl-sn-glycero-3-phospholipid + H(+)</text>
        <dbReference type="Rhea" id="RHEA:48228"/>
        <dbReference type="Rhea" id="RHEA-COMP:14681"/>
        <dbReference type="Rhea" id="RHEA-COMP:14684"/>
        <dbReference type="ChEBI" id="CHEBI:15378"/>
        <dbReference type="ChEBI" id="CHEBI:136912"/>
        <dbReference type="ChEBI" id="CHEBI:140656"/>
        <dbReference type="ChEBI" id="CHEBI:140657"/>
        <dbReference type="ChEBI" id="CHEBI:140660"/>
        <dbReference type="EC" id="2.3.1.269"/>
    </reaction>
</comment>
<keyword evidence="6 9" id="KW-1133">Transmembrane helix</keyword>
<dbReference type="PANTHER" id="PTHR38686:SF1">
    <property type="entry name" value="APOLIPOPROTEIN N-ACYLTRANSFERASE"/>
    <property type="match status" value="1"/>
</dbReference>
<evidence type="ECO:0000313" key="12">
    <source>
        <dbReference type="Proteomes" id="UP000295741"/>
    </source>
</evidence>
<accession>A0A4R6J0C5</accession>
<dbReference type="InterPro" id="IPR004563">
    <property type="entry name" value="Apolipo_AcylTrfase"/>
</dbReference>
<feature type="transmembrane region" description="Helical" evidence="9">
    <location>
        <begin position="493"/>
        <end position="510"/>
    </location>
</feature>
<keyword evidence="8 9" id="KW-0012">Acyltransferase</keyword>
<keyword evidence="7 9" id="KW-0472">Membrane</keyword>
<comment type="pathway">
    <text evidence="9">Protein modification; lipoprotein biosynthesis (N-acyl transfer).</text>
</comment>
<evidence type="ECO:0000256" key="6">
    <source>
        <dbReference type="ARBA" id="ARBA00022989"/>
    </source>
</evidence>
<dbReference type="GO" id="GO:0005886">
    <property type="term" value="C:plasma membrane"/>
    <property type="evidence" value="ECO:0007669"/>
    <property type="project" value="UniProtKB-SubCell"/>
</dbReference>
<dbReference type="PANTHER" id="PTHR38686">
    <property type="entry name" value="APOLIPOPROTEIN N-ACYLTRANSFERASE"/>
    <property type="match status" value="1"/>
</dbReference>
<keyword evidence="3 9" id="KW-1003">Cell membrane</keyword>
<feature type="transmembrane region" description="Helical" evidence="9">
    <location>
        <begin position="50"/>
        <end position="68"/>
    </location>
</feature>
<evidence type="ECO:0000256" key="9">
    <source>
        <dbReference type="HAMAP-Rule" id="MF_01148"/>
    </source>
</evidence>
<dbReference type="SUPFAM" id="SSF56317">
    <property type="entry name" value="Carbon-nitrogen hydrolase"/>
    <property type="match status" value="1"/>
</dbReference>
<dbReference type="EC" id="2.3.1.269" evidence="9"/>
<feature type="transmembrane region" description="Helical" evidence="9">
    <location>
        <begin position="154"/>
        <end position="170"/>
    </location>
</feature>
<evidence type="ECO:0000259" key="10">
    <source>
        <dbReference type="PROSITE" id="PS50263"/>
    </source>
</evidence>
<keyword evidence="12" id="KW-1185">Reference proteome</keyword>